<accession>A0A3B0XFP5</accession>
<keyword evidence="6 8" id="KW-0030">Aminoacyl-tRNA synthetase</keyword>
<dbReference type="GO" id="GO:0003676">
    <property type="term" value="F:nucleic acid binding"/>
    <property type="evidence" value="ECO:0007669"/>
    <property type="project" value="InterPro"/>
</dbReference>
<dbReference type="HAMAP" id="MF_00044">
    <property type="entry name" value="Asp_tRNA_synth_type1"/>
    <property type="match status" value="1"/>
</dbReference>
<dbReference type="Gene3D" id="3.30.930.10">
    <property type="entry name" value="Bira Bifunctional Protein, Domain 2"/>
    <property type="match status" value="1"/>
</dbReference>
<evidence type="ECO:0000313" key="8">
    <source>
        <dbReference type="EMBL" id="VAW55426.1"/>
    </source>
</evidence>
<dbReference type="InterPro" id="IPR045864">
    <property type="entry name" value="aa-tRNA-synth_II/BPL/LPL"/>
</dbReference>
<gene>
    <name evidence="8" type="ORF">MNBD_GAMMA05-2461</name>
</gene>
<dbReference type="Pfam" id="PF00152">
    <property type="entry name" value="tRNA-synt_2"/>
    <property type="match status" value="1"/>
</dbReference>
<dbReference type="CDD" id="cd04317">
    <property type="entry name" value="EcAspRS_like_N"/>
    <property type="match status" value="1"/>
</dbReference>
<dbReference type="PROSITE" id="PS50862">
    <property type="entry name" value="AA_TRNA_LIGASE_II"/>
    <property type="match status" value="1"/>
</dbReference>
<evidence type="ECO:0000256" key="5">
    <source>
        <dbReference type="ARBA" id="ARBA00022917"/>
    </source>
</evidence>
<dbReference type="GO" id="GO:0005524">
    <property type="term" value="F:ATP binding"/>
    <property type="evidence" value="ECO:0007669"/>
    <property type="project" value="UniProtKB-KW"/>
</dbReference>
<dbReference type="InterPro" id="IPR047089">
    <property type="entry name" value="Asp-tRNA-ligase_1_N"/>
</dbReference>
<dbReference type="AlphaFoldDB" id="A0A3B0XFP5"/>
<dbReference type="InterPro" id="IPR029351">
    <property type="entry name" value="GAD_dom"/>
</dbReference>
<dbReference type="InterPro" id="IPR006195">
    <property type="entry name" value="aa-tRNA-synth_II"/>
</dbReference>
<dbReference type="GO" id="GO:0005737">
    <property type="term" value="C:cytoplasm"/>
    <property type="evidence" value="ECO:0007669"/>
    <property type="project" value="InterPro"/>
</dbReference>
<evidence type="ECO:0000256" key="1">
    <source>
        <dbReference type="ARBA" id="ARBA00006303"/>
    </source>
</evidence>
<dbReference type="SUPFAM" id="SSF50249">
    <property type="entry name" value="Nucleic acid-binding proteins"/>
    <property type="match status" value="1"/>
</dbReference>
<keyword evidence="3" id="KW-0547">Nucleotide-binding</keyword>
<evidence type="ECO:0000256" key="6">
    <source>
        <dbReference type="ARBA" id="ARBA00023146"/>
    </source>
</evidence>
<reference evidence="8" key="1">
    <citation type="submission" date="2018-06" db="EMBL/GenBank/DDBJ databases">
        <authorList>
            <person name="Zhirakovskaya E."/>
        </authorList>
    </citation>
    <scope>NUCLEOTIDE SEQUENCE</scope>
</reference>
<dbReference type="GO" id="GO:0004815">
    <property type="term" value="F:aspartate-tRNA ligase activity"/>
    <property type="evidence" value="ECO:0007669"/>
    <property type="project" value="UniProtKB-EC"/>
</dbReference>
<dbReference type="Gene3D" id="3.30.1360.30">
    <property type="entry name" value="GAD-like domain"/>
    <property type="match status" value="1"/>
</dbReference>
<dbReference type="Pfam" id="PF02938">
    <property type="entry name" value="GAD"/>
    <property type="match status" value="1"/>
</dbReference>
<dbReference type="SUPFAM" id="SSF55681">
    <property type="entry name" value="Class II aaRS and biotin synthetases"/>
    <property type="match status" value="1"/>
</dbReference>
<dbReference type="InterPro" id="IPR002312">
    <property type="entry name" value="Asp/Asn-tRNA-synth_IIb"/>
</dbReference>
<comment type="similarity">
    <text evidence="1">Belongs to the class-II aminoacyl-tRNA synthetase family. Type 1 subfamily.</text>
</comment>
<dbReference type="InterPro" id="IPR047090">
    <property type="entry name" value="AspRS_core"/>
</dbReference>
<dbReference type="Pfam" id="PF01336">
    <property type="entry name" value="tRNA_anti-codon"/>
    <property type="match status" value="1"/>
</dbReference>
<proteinExistence type="inferred from homology"/>
<dbReference type="PRINTS" id="PR01042">
    <property type="entry name" value="TRNASYNTHASP"/>
</dbReference>
<dbReference type="CDD" id="cd00777">
    <property type="entry name" value="AspRS_core"/>
    <property type="match status" value="1"/>
</dbReference>
<dbReference type="SUPFAM" id="SSF55261">
    <property type="entry name" value="GAD domain-like"/>
    <property type="match status" value="1"/>
</dbReference>
<dbReference type="InterPro" id="IPR004364">
    <property type="entry name" value="Aa-tRNA-synt_II"/>
</dbReference>
<dbReference type="EC" id="6.1.1.12" evidence="8"/>
<dbReference type="GO" id="GO:0006422">
    <property type="term" value="P:aspartyl-tRNA aminoacylation"/>
    <property type="evidence" value="ECO:0007669"/>
    <property type="project" value="TreeGrafter"/>
</dbReference>
<evidence type="ECO:0000256" key="4">
    <source>
        <dbReference type="ARBA" id="ARBA00022840"/>
    </source>
</evidence>
<dbReference type="EC" id="6.1.1.23" evidence="8"/>
<organism evidence="8">
    <name type="scientific">hydrothermal vent metagenome</name>
    <dbReference type="NCBI Taxonomy" id="652676"/>
    <lineage>
        <taxon>unclassified sequences</taxon>
        <taxon>metagenomes</taxon>
        <taxon>ecological metagenomes</taxon>
    </lineage>
</organism>
<evidence type="ECO:0000256" key="3">
    <source>
        <dbReference type="ARBA" id="ARBA00022741"/>
    </source>
</evidence>
<keyword evidence="4" id="KW-0067">ATP-binding</keyword>
<dbReference type="NCBIfam" id="TIGR00459">
    <property type="entry name" value="aspS_bact"/>
    <property type="match status" value="1"/>
</dbReference>
<evidence type="ECO:0000256" key="2">
    <source>
        <dbReference type="ARBA" id="ARBA00022598"/>
    </source>
</evidence>
<feature type="domain" description="Aminoacyl-transfer RNA synthetases class-II family profile" evidence="7">
    <location>
        <begin position="139"/>
        <end position="556"/>
    </location>
</feature>
<sequence>MRSHYCGAVTEELLDQEVTLCGWVNRRRDHGGVIFIDLRDREGLVQVVFDPDRAEIFEIAEHVRNEYVLRMTGRVRLRPEGTANPELTSGQIEILGLELEVLNASETPPFQLDDTGVHDDLRLQYRYVDLRRDEMQARMRMRSQVTRYIRNHLEEDGYWDIETPMLTKATPEGARDYLVPSRTHQGSFFALPQSPQLFKQLLMMSGMDRYYQIVRCFRDEDLRADRQPEFTQIDIETTFMDENAVMEAMEKMISGLFKSVLNVDLPSPFPRMDYSEAMLRFGSDKPDLRIPLELVDLAEVMKDVEFKVFSGPANDPEGRIVVLKVPGGATLSRKQIDQYTEYVGRYGAKGLAWIKVNDVAAGRDGLQSPIVKFLPDEVLTEIISKTDTQSGDILFFGAGATNVVNESIGALRVKIGIDMEMVDEAWQPLWVVNFPMFEKNSQGDWTALHHPFTSPSVDSIEAFKADPGAALSRAYDMVLNGTELGGGSERIYKMDMQNAVFDILGISKEEAEEKFGFLLTALKYGCPPHAGLAFGLDRLIMLMSGASSIRDVMAFPKTQSAACPLTSAPAPVSTKQLRELNLKLRKVEKAEEKE</sequence>
<dbReference type="InterPro" id="IPR004524">
    <property type="entry name" value="Asp-tRNA-ligase_1"/>
</dbReference>
<keyword evidence="5" id="KW-0648">Protein biosynthesis</keyword>
<dbReference type="Gene3D" id="2.40.50.140">
    <property type="entry name" value="Nucleic acid-binding proteins"/>
    <property type="match status" value="1"/>
</dbReference>
<keyword evidence="2 8" id="KW-0436">Ligase</keyword>
<dbReference type="InterPro" id="IPR004115">
    <property type="entry name" value="GAD-like_sf"/>
</dbReference>
<dbReference type="NCBIfam" id="NF001750">
    <property type="entry name" value="PRK00476.1"/>
    <property type="match status" value="1"/>
</dbReference>
<dbReference type="InterPro" id="IPR004365">
    <property type="entry name" value="NA-bd_OB_tRNA"/>
</dbReference>
<evidence type="ECO:0000259" key="7">
    <source>
        <dbReference type="PROSITE" id="PS50862"/>
    </source>
</evidence>
<dbReference type="EMBL" id="UOFE01000048">
    <property type="protein sequence ID" value="VAW55426.1"/>
    <property type="molecule type" value="Genomic_DNA"/>
</dbReference>
<protein>
    <submittedName>
        <fullName evidence="8">Aspartyl-tRNA synthetase @ Aspartyl-tRNA(Asn) synthetase</fullName>
        <ecNumber evidence="8">6.1.1.12</ecNumber>
        <ecNumber evidence="8">6.1.1.23</ecNumber>
    </submittedName>
</protein>
<dbReference type="InterPro" id="IPR012340">
    <property type="entry name" value="NA-bd_OB-fold"/>
</dbReference>
<dbReference type="PANTHER" id="PTHR22594">
    <property type="entry name" value="ASPARTYL/LYSYL-TRNA SYNTHETASE"/>
    <property type="match status" value="1"/>
</dbReference>
<name>A0A3B0XFP5_9ZZZZ</name>
<dbReference type="GO" id="GO:0050560">
    <property type="term" value="F:aspartate-tRNA(Asn) ligase activity"/>
    <property type="evidence" value="ECO:0007669"/>
    <property type="project" value="UniProtKB-EC"/>
</dbReference>
<dbReference type="PANTHER" id="PTHR22594:SF5">
    <property type="entry name" value="ASPARTATE--TRNA LIGASE, MITOCHONDRIAL"/>
    <property type="match status" value="1"/>
</dbReference>